<keyword evidence="6" id="KW-1185">Reference proteome</keyword>
<dbReference type="InterPro" id="IPR037524">
    <property type="entry name" value="PA14/GLEYA"/>
</dbReference>
<feature type="domain" description="PA14" evidence="4">
    <location>
        <begin position="203"/>
        <end position="345"/>
    </location>
</feature>
<gene>
    <name evidence="5" type="ORF">DICPUDRAFT_153979</name>
</gene>
<reference evidence="6" key="1">
    <citation type="journal article" date="2011" name="Genome Biol.">
        <title>Comparative genomics of the social amoebae Dictyostelium discoideum and Dictyostelium purpureum.</title>
        <authorList>
            <consortium name="US DOE Joint Genome Institute (JGI-PGF)"/>
            <person name="Sucgang R."/>
            <person name="Kuo A."/>
            <person name="Tian X."/>
            <person name="Salerno W."/>
            <person name="Parikh A."/>
            <person name="Feasley C.L."/>
            <person name="Dalin E."/>
            <person name="Tu H."/>
            <person name="Huang E."/>
            <person name="Barry K."/>
            <person name="Lindquist E."/>
            <person name="Shapiro H."/>
            <person name="Bruce D."/>
            <person name="Schmutz J."/>
            <person name="Salamov A."/>
            <person name="Fey P."/>
            <person name="Gaudet P."/>
            <person name="Anjard C."/>
            <person name="Babu M.M."/>
            <person name="Basu S."/>
            <person name="Bushmanova Y."/>
            <person name="van der Wel H."/>
            <person name="Katoh-Kurasawa M."/>
            <person name="Dinh C."/>
            <person name="Coutinho P.M."/>
            <person name="Saito T."/>
            <person name="Elias M."/>
            <person name="Schaap P."/>
            <person name="Kay R.R."/>
            <person name="Henrissat B."/>
            <person name="Eichinger L."/>
            <person name="Rivero F."/>
            <person name="Putnam N.H."/>
            <person name="West C.M."/>
            <person name="Loomis W.F."/>
            <person name="Chisholm R.L."/>
            <person name="Shaulsky G."/>
            <person name="Strassmann J.E."/>
            <person name="Queller D.C."/>
            <person name="Kuspa A."/>
            <person name="Grigoriev I.V."/>
        </authorList>
    </citation>
    <scope>NUCLEOTIDE SEQUENCE [LARGE SCALE GENOMIC DNA]</scope>
    <source>
        <strain evidence="6">QSDP1</strain>
    </source>
</reference>
<dbReference type="PANTHER" id="PTHR31137">
    <property type="entry name" value="PROTEIN PSIB-RELATED-RELATED"/>
    <property type="match status" value="1"/>
</dbReference>
<organism evidence="5 6">
    <name type="scientific">Dictyostelium purpureum</name>
    <name type="common">Slime mold</name>
    <dbReference type="NCBI Taxonomy" id="5786"/>
    <lineage>
        <taxon>Eukaryota</taxon>
        <taxon>Amoebozoa</taxon>
        <taxon>Evosea</taxon>
        <taxon>Eumycetozoa</taxon>
        <taxon>Dictyostelia</taxon>
        <taxon>Dictyosteliales</taxon>
        <taxon>Dictyosteliaceae</taxon>
        <taxon>Dictyostelium</taxon>
    </lineage>
</organism>
<dbReference type="Pfam" id="PF07691">
    <property type="entry name" value="PA14"/>
    <property type="match status" value="1"/>
</dbReference>
<name>F0ZQ87_DICPU</name>
<dbReference type="GO" id="GO:0005576">
    <property type="term" value="C:extracellular region"/>
    <property type="evidence" value="ECO:0000318"/>
    <property type="project" value="GO_Central"/>
</dbReference>
<dbReference type="VEuPathDB" id="AmoebaDB:DICPUDRAFT_153979"/>
<dbReference type="AlphaFoldDB" id="F0ZQ87"/>
<comment type="similarity">
    <text evidence="1">Belongs to the prespore-cell-inducing factor family.</text>
</comment>
<dbReference type="InterPro" id="IPR011874">
    <property type="entry name" value="Fibro_Slime"/>
</dbReference>
<dbReference type="Proteomes" id="UP000001064">
    <property type="component" value="Unassembled WGS sequence"/>
</dbReference>
<evidence type="ECO:0000256" key="3">
    <source>
        <dbReference type="ARBA" id="ARBA00023180"/>
    </source>
</evidence>
<accession>F0ZQ87</accession>
<evidence type="ECO:0000313" key="5">
    <source>
        <dbReference type="EMBL" id="EGC33901.1"/>
    </source>
</evidence>
<dbReference type="RefSeq" id="XP_003289584.1">
    <property type="nucleotide sequence ID" value="XM_003289536.1"/>
</dbReference>
<dbReference type="SMART" id="SM00758">
    <property type="entry name" value="PA14"/>
    <property type="match status" value="1"/>
</dbReference>
<evidence type="ECO:0000259" key="4">
    <source>
        <dbReference type="PROSITE" id="PS51820"/>
    </source>
</evidence>
<dbReference type="PANTHER" id="PTHR31137:SF8">
    <property type="entry name" value="PROTEIN PSIB-RELATED"/>
    <property type="match status" value="1"/>
</dbReference>
<sequence length="690" mass="75927">MNNGSPLIYSSSLKKMHCSQSEDFFPSPEDIFGRSPLAQEILSNYPLEKLSTQKEPSQPQDPFPYIPIDHSKGSKPKLRLCNTRSHLGPESGYKIKISHIRLWRNGSAIDCTIILSGTIYDHHPRYNPNFQTPTSGGLVRNLVKPVLNPVTRVPELNSLNPSTPTNIQGRMVNPELFQYFFSPNNNASSPGYNIPIPINLTLAFSPSSGTYSFDNQNFFPIDNKGFDVDPSYKLYKDTYGLYHNYHFCLKINSNFLFKGSEMFSFVGDDDFFVFIDNKLVIDLGGVHAAESASVDLNKLGLTKGKVYPIDFFYCERHTSKSTIRFNTNILMTCNYYDYCGICNGDGTSCCNPQTTCNDNNPCTIDQCPSPTTKINGSISNYCTHTPKESSLPSDNICFTKQCNVTTGNIDSFPIPCLDLSNDCLKSKGSCTDVCHIENQCINGTCEVKSSDYCAIELDGDNVDICSVYSCDSSQGGCVKQEKCQQGSNKFENVPNPNANDSCIISICNPDTGLYSSSPLQCPDRSNECLTLVGCNPTTGCEYETFCKGACDAKDQCNNGTCVAKTPEYCANELDGDNVDLCAVYSCDLNGCGCLKDEKCKRNTTNPCIETSCKASTGECFEIEIPGDMCDCGCDIKNKCMRSHCTKEGKCSPVFREEIDDGNTCTDDYCDPCTGLITHATASKCLNCNSC</sequence>
<dbReference type="InterPro" id="IPR011658">
    <property type="entry name" value="PA14_dom"/>
</dbReference>
<evidence type="ECO:0000256" key="1">
    <source>
        <dbReference type="ARBA" id="ARBA00008709"/>
    </source>
</evidence>
<dbReference type="PROSITE" id="PS51820">
    <property type="entry name" value="PA14"/>
    <property type="match status" value="1"/>
</dbReference>
<dbReference type="EMBL" id="GL871121">
    <property type="protein sequence ID" value="EGC33901.1"/>
    <property type="molecule type" value="Genomic_DNA"/>
</dbReference>
<dbReference type="KEGG" id="dpp:DICPUDRAFT_153979"/>
<keyword evidence="3" id="KW-0325">Glycoprotein</keyword>
<dbReference type="NCBIfam" id="TIGR02148">
    <property type="entry name" value="Fibro_Slime"/>
    <property type="match status" value="1"/>
</dbReference>
<dbReference type="SUPFAM" id="SSF56988">
    <property type="entry name" value="Anthrax protective antigen"/>
    <property type="match status" value="1"/>
</dbReference>
<dbReference type="FunCoup" id="F0ZQ87">
    <property type="interactions" value="17"/>
</dbReference>
<dbReference type="OrthoDB" id="19087at2759"/>
<keyword evidence="2" id="KW-0732">Signal</keyword>
<dbReference type="eggNOG" id="ENOG502QQ2D">
    <property type="taxonomic scope" value="Eukaryota"/>
</dbReference>
<proteinExistence type="inferred from homology"/>
<protein>
    <recommendedName>
        <fullName evidence="4">PA14 domain-containing protein</fullName>
    </recommendedName>
</protein>
<dbReference type="InParanoid" id="F0ZQ87"/>
<evidence type="ECO:0000313" key="6">
    <source>
        <dbReference type="Proteomes" id="UP000001064"/>
    </source>
</evidence>
<dbReference type="InterPro" id="IPR051154">
    <property type="entry name" value="Prespore-cell_inducing_factor"/>
</dbReference>
<evidence type="ECO:0000256" key="2">
    <source>
        <dbReference type="ARBA" id="ARBA00022729"/>
    </source>
</evidence>
<dbReference type="STRING" id="5786.F0ZQ87"/>
<dbReference type="GeneID" id="10502774"/>